<evidence type="ECO:0000256" key="15">
    <source>
        <dbReference type="ARBA" id="ARBA00047899"/>
    </source>
</evidence>
<evidence type="ECO:0000256" key="18">
    <source>
        <dbReference type="SAM" id="Phobius"/>
    </source>
</evidence>
<accession>A0A1U7Z8Q8</accession>
<evidence type="ECO:0000256" key="17">
    <source>
        <dbReference type="SAM" id="MobiDB-lite"/>
    </source>
</evidence>
<dbReference type="OMA" id="HREVTFF"/>
<keyword evidence="13" id="KW-0325">Glycoprotein</keyword>
<comment type="catalytic activity">
    <reaction evidence="16">
        <text>L-seryl-[protein] + ATP = O-phospho-L-seryl-[protein] + ADP + H(+)</text>
        <dbReference type="Rhea" id="RHEA:17989"/>
        <dbReference type="Rhea" id="RHEA-COMP:9863"/>
        <dbReference type="Rhea" id="RHEA-COMP:11604"/>
        <dbReference type="ChEBI" id="CHEBI:15378"/>
        <dbReference type="ChEBI" id="CHEBI:29999"/>
        <dbReference type="ChEBI" id="CHEBI:30616"/>
        <dbReference type="ChEBI" id="CHEBI:83421"/>
        <dbReference type="ChEBI" id="CHEBI:456216"/>
        <dbReference type="EC" id="2.7.11.1"/>
    </reaction>
</comment>
<dbReference type="SMART" id="SM00220">
    <property type="entry name" value="S_TKc"/>
    <property type="match status" value="1"/>
</dbReference>
<keyword evidence="8" id="KW-0547">Nucleotide-binding</keyword>
<protein>
    <recommendedName>
        <fullName evidence="2">non-specific serine/threonine protein kinase</fullName>
        <ecNumber evidence="2">2.7.11.1</ecNumber>
    </recommendedName>
</protein>
<comment type="subcellular location">
    <subcellularLocation>
        <location evidence="1">Cell membrane</location>
        <topology evidence="1">Single-pass type I membrane protein</topology>
    </subcellularLocation>
</comment>
<dbReference type="GO" id="GO:0004672">
    <property type="term" value="F:protein kinase activity"/>
    <property type="evidence" value="ECO:0000318"/>
    <property type="project" value="GO_Central"/>
</dbReference>
<evidence type="ECO:0000256" key="3">
    <source>
        <dbReference type="ARBA" id="ARBA00022475"/>
    </source>
</evidence>
<dbReference type="Gene3D" id="2.60.120.430">
    <property type="entry name" value="Galactose-binding lectin"/>
    <property type="match status" value="2"/>
</dbReference>
<dbReference type="PANTHER" id="PTHR34590:SF5">
    <property type="entry name" value="OS04G0586500 PROTEIN"/>
    <property type="match status" value="1"/>
</dbReference>
<dbReference type="GeneID" id="104587510"/>
<evidence type="ECO:0000256" key="8">
    <source>
        <dbReference type="ARBA" id="ARBA00022741"/>
    </source>
</evidence>
<evidence type="ECO:0000313" key="21">
    <source>
        <dbReference type="RefSeq" id="XP_010243447.1"/>
    </source>
</evidence>
<dbReference type="FunFam" id="1.10.510.10:FF:000058">
    <property type="entry name" value="Receptor-like protein kinase FERONIA"/>
    <property type="match status" value="1"/>
</dbReference>
<evidence type="ECO:0000256" key="6">
    <source>
        <dbReference type="ARBA" id="ARBA00022692"/>
    </source>
</evidence>
<keyword evidence="12 18" id="KW-0472">Membrane</keyword>
<dbReference type="FunFam" id="2.60.120.430:FF:000003">
    <property type="entry name" value="FERONIA receptor-like kinase"/>
    <property type="match status" value="1"/>
</dbReference>
<dbReference type="OrthoDB" id="1720310at2759"/>
<keyword evidence="14" id="KW-0278">Fertilization</keyword>
<comment type="catalytic activity">
    <reaction evidence="15">
        <text>L-threonyl-[protein] + ATP = O-phospho-L-threonyl-[protein] + ADP + H(+)</text>
        <dbReference type="Rhea" id="RHEA:46608"/>
        <dbReference type="Rhea" id="RHEA-COMP:11060"/>
        <dbReference type="Rhea" id="RHEA-COMP:11605"/>
        <dbReference type="ChEBI" id="CHEBI:15378"/>
        <dbReference type="ChEBI" id="CHEBI:30013"/>
        <dbReference type="ChEBI" id="CHEBI:30616"/>
        <dbReference type="ChEBI" id="CHEBI:61977"/>
        <dbReference type="ChEBI" id="CHEBI:456216"/>
        <dbReference type="EC" id="2.7.11.1"/>
    </reaction>
</comment>
<keyword evidence="9" id="KW-0418">Kinase</keyword>
<evidence type="ECO:0000256" key="4">
    <source>
        <dbReference type="ARBA" id="ARBA00022527"/>
    </source>
</evidence>
<evidence type="ECO:0000313" key="20">
    <source>
        <dbReference type="Proteomes" id="UP000189703"/>
    </source>
</evidence>
<evidence type="ECO:0000256" key="12">
    <source>
        <dbReference type="ARBA" id="ARBA00023136"/>
    </source>
</evidence>
<dbReference type="FunFam" id="2.60.120.430:FF:000007">
    <property type="entry name" value="FERONIA receptor-like kinase"/>
    <property type="match status" value="1"/>
</dbReference>
<dbReference type="GO" id="GO:0005886">
    <property type="term" value="C:plasma membrane"/>
    <property type="evidence" value="ECO:0000318"/>
    <property type="project" value="GO_Central"/>
</dbReference>
<evidence type="ECO:0000256" key="7">
    <source>
        <dbReference type="ARBA" id="ARBA00022729"/>
    </source>
</evidence>
<dbReference type="InterPro" id="IPR000719">
    <property type="entry name" value="Prot_kinase_dom"/>
</dbReference>
<evidence type="ECO:0000256" key="13">
    <source>
        <dbReference type="ARBA" id="ARBA00023180"/>
    </source>
</evidence>
<dbReference type="InterPro" id="IPR011009">
    <property type="entry name" value="Kinase-like_dom_sf"/>
</dbReference>
<keyword evidence="11 18" id="KW-1133">Transmembrane helix</keyword>
<dbReference type="PROSITE" id="PS00108">
    <property type="entry name" value="PROTEIN_KINASE_ST"/>
    <property type="match status" value="1"/>
</dbReference>
<feature type="compositionally biased region" description="Low complexity" evidence="17">
    <location>
        <begin position="426"/>
        <end position="437"/>
    </location>
</feature>
<gene>
    <name evidence="21" type="primary">LOC104587510</name>
</gene>
<dbReference type="Gene3D" id="1.10.510.10">
    <property type="entry name" value="Transferase(Phosphotransferase) domain 1"/>
    <property type="match status" value="1"/>
</dbReference>
<evidence type="ECO:0000256" key="5">
    <source>
        <dbReference type="ARBA" id="ARBA00022679"/>
    </source>
</evidence>
<dbReference type="eggNOG" id="KOG1187">
    <property type="taxonomic scope" value="Eukaryota"/>
</dbReference>
<keyword evidence="10" id="KW-0067">ATP-binding</keyword>
<feature type="region of interest" description="Disordered" evidence="17">
    <location>
        <begin position="416"/>
        <end position="440"/>
    </location>
</feature>
<keyword evidence="6 18" id="KW-0812">Transmembrane</keyword>
<evidence type="ECO:0000256" key="9">
    <source>
        <dbReference type="ARBA" id="ARBA00022777"/>
    </source>
</evidence>
<dbReference type="Pfam" id="PF07714">
    <property type="entry name" value="PK_Tyr_Ser-Thr"/>
    <property type="match status" value="1"/>
</dbReference>
<feature type="domain" description="Protein kinase" evidence="19">
    <location>
        <begin position="504"/>
        <end position="781"/>
    </location>
</feature>
<keyword evidence="7" id="KW-0732">Signal</keyword>
<dbReference type="InterPro" id="IPR017441">
    <property type="entry name" value="Protein_kinase_ATP_BS"/>
</dbReference>
<dbReference type="PROSITE" id="PS00107">
    <property type="entry name" value="PROTEIN_KINASE_ATP"/>
    <property type="match status" value="1"/>
</dbReference>
<dbReference type="CDD" id="cd14066">
    <property type="entry name" value="STKc_IRAK"/>
    <property type="match status" value="1"/>
</dbReference>
<dbReference type="KEGG" id="nnu:104587510"/>
<sequence length="825" mass="93262">MENTERNCLLSLLAPLYLFTSLIISGTAYTPYVTTYQVFVDCGSHGEVTESHDGRNWTGDFGGKYKPYANIRGSTFVVSVQGISVPQIPYMTARIFRSHLTYKFSDVSAGPKFIRLYFYPASYSNLNQSYAFFDVSAGPYILLRNFSASLTANFLDTDRFFKEFVVNIERQSELIITFSPTPNIFETHGFVNGIEILSMPDNFYIRDEILPYAIRQNDIPVALEMVYRLNVGGREVSPQDDTGMYRTWSEDTPYFHGGQPGVIPVNATISVTYTPSVPSYTAPESVYRTARSMGMNKSLNEKYDLTWSFPVDSSGFYYLFRLHFCEFLHEITKRSERIFRIFIRNQTAEERVDIIEWSGGNGIPVYRDHIVVGPNGNEGNQDMWLALRPNLEAKPLYSDEILNGLEIFKLSKTDGDLSEPNPIPTRNWSLSPTWSSSRRSDNSKKQISFIVAGGVAGVVVIVSIIFFFSSRRARRVKSNTSIPQLSNLCRHFSLAEIKAATNNFDERRVIGVGGFGKVYRGCIDGGTTSVAVKRGNPKSQQGAHEFQTEIELLSKLRHFHLVSLIGYCEERGELILVYDYMAQGTLRHHLYKTDKSPLPWKQRLEICIGAARGLHYLHTGDKYRIIHRDVKTTNILLDEKWVAKVSDFGLSKMGPTASSLSHTHVSTAVKGSFGYLDPEYYRRQHLTEKSDVYSFGVVLFEVLCARPALDHKLPEDEVLLAHWALCCLHNATLDQILDPYLRDKIAPECLKKFTEIAEKCLADRGAERPTMADVLWNLEFALQLQESAEKISNSVDDSCRDGGRIISSECNGVMSFSEIVNPEGR</sequence>
<dbReference type="GO" id="GO:0004674">
    <property type="term" value="F:protein serine/threonine kinase activity"/>
    <property type="evidence" value="ECO:0007669"/>
    <property type="project" value="UniProtKB-KW"/>
</dbReference>
<name>A0A1U7Z8Q8_NELNU</name>
<keyword evidence="4" id="KW-0723">Serine/threonine-protein kinase</keyword>
<feature type="transmembrane region" description="Helical" evidence="18">
    <location>
        <begin position="447"/>
        <end position="468"/>
    </location>
</feature>
<keyword evidence="5" id="KW-0808">Transferase</keyword>
<evidence type="ECO:0000256" key="10">
    <source>
        <dbReference type="ARBA" id="ARBA00022840"/>
    </source>
</evidence>
<reference evidence="21" key="1">
    <citation type="submission" date="2025-08" db="UniProtKB">
        <authorList>
            <consortium name="RefSeq"/>
        </authorList>
    </citation>
    <scope>IDENTIFICATION</scope>
</reference>
<evidence type="ECO:0000256" key="2">
    <source>
        <dbReference type="ARBA" id="ARBA00012513"/>
    </source>
</evidence>
<organism evidence="20 21">
    <name type="scientific">Nelumbo nucifera</name>
    <name type="common">Sacred lotus</name>
    <dbReference type="NCBI Taxonomy" id="4432"/>
    <lineage>
        <taxon>Eukaryota</taxon>
        <taxon>Viridiplantae</taxon>
        <taxon>Streptophyta</taxon>
        <taxon>Embryophyta</taxon>
        <taxon>Tracheophyta</taxon>
        <taxon>Spermatophyta</taxon>
        <taxon>Magnoliopsida</taxon>
        <taxon>Proteales</taxon>
        <taxon>Nelumbonaceae</taxon>
        <taxon>Nelumbo</taxon>
    </lineage>
</organism>
<dbReference type="PROSITE" id="PS50011">
    <property type="entry name" value="PROTEIN_KINASE_DOM"/>
    <property type="match status" value="1"/>
</dbReference>
<dbReference type="Gene3D" id="3.30.200.20">
    <property type="entry name" value="Phosphorylase Kinase, domain 1"/>
    <property type="match status" value="1"/>
</dbReference>
<dbReference type="InterPro" id="IPR045272">
    <property type="entry name" value="ANXUR1/2-like"/>
</dbReference>
<dbReference type="InterPro" id="IPR001245">
    <property type="entry name" value="Ser-Thr/Tyr_kinase_cat_dom"/>
</dbReference>
<proteinExistence type="predicted"/>
<keyword evidence="3" id="KW-1003">Cell membrane</keyword>
<dbReference type="FunFam" id="3.30.200.20:FF:000039">
    <property type="entry name" value="receptor-like protein kinase FERONIA"/>
    <property type="match status" value="1"/>
</dbReference>
<evidence type="ECO:0000256" key="11">
    <source>
        <dbReference type="ARBA" id="ARBA00022989"/>
    </source>
</evidence>
<dbReference type="RefSeq" id="XP_010243447.1">
    <property type="nucleotide sequence ID" value="XM_010245145.2"/>
</dbReference>
<dbReference type="EC" id="2.7.11.1" evidence="2"/>
<evidence type="ECO:0000259" key="19">
    <source>
        <dbReference type="PROSITE" id="PS50011"/>
    </source>
</evidence>
<dbReference type="GO" id="GO:0004714">
    <property type="term" value="F:transmembrane receptor protein tyrosine kinase activity"/>
    <property type="evidence" value="ECO:0007669"/>
    <property type="project" value="InterPro"/>
</dbReference>
<evidence type="ECO:0000256" key="14">
    <source>
        <dbReference type="ARBA" id="ARBA00023279"/>
    </source>
</evidence>
<dbReference type="PANTHER" id="PTHR34590">
    <property type="entry name" value="OS03G0124300 PROTEIN-RELATED"/>
    <property type="match status" value="1"/>
</dbReference>
<dbReference type="InterPro" id="IPR024788">
    <property type="entry name" value="Malectin-like_Carb-bd_dom"/>
</dbReference>
<evidence type="ECO:0000256" key="16">
    <source>
        <dbReference type="ARBA" id="ARBA00048679"/>
    </source>
</evidence>
<keyword evidence="20" id="KW-1185">Reference proteome</keyword>
<dbReference type="Proteomes" id="UP000189703">
    <property type="component" value="Unplaced"/>
</dbReference>
<dbReference type="InterPro" id="IPR008271">
    <property type="entry name" value="Ser/Thr_kinase_AS"/>
</dbReference>
<evidence type="ECO:0000256" key="1">
    <source>
        <dbReference type="ARBA" id="ARBA00004251"/>
    </source>
</evidence>
<dbReference type="Pfam" id="PF12819">
    <property type="entry name" value="Malectin_like"/>
    <property type="match status" value="1"/>
</dbReference>
<dbReference type="SUPFAM" id="SSF56112">
    <property type="entry name" value="Protein kinase-like (PK-like)"/>
    <property type="match status" value="1"/>
</dbReference>
<dbReference type="GO" id="GO:0005524">
    <property type="term" value="F:ATP binding"/>
    <property type="evidence" value="ECO:0007669"/>
    <property type="project" value="UniProtKB-UniRule"/>
</dbReference>
<dbReference type="AlphaFoldDB" id="A0A1U7Z8Q8"/>